<dbReference type="EMBL" id="FXUA01000001">
    <property type="protein sequence ID" value="SMP04767.1"/>
    <property type="molecule type" value="Genomic_DNA"/>
</dbReference>
<reference evidence="2 3" key="1">
    <citation type="submission" date="2017-05" db="EMBL/GenBank/DDBJ databases">
        <authorList>
            <person name="Varghese N."/>
            <person name="Submissions S."/>
        </authorList>
    </citation>
    <scope>NUCLEOTIDE SEQUENCE [LARGE SCALE GENOMIC DNA]</scope>
    <source>
        <strain evidence="2 3">DSM 15360</strain>
    </source>
</reference>
<dbReference type="RefSeq" id="WP_283411241.1">
    <property type="nucleotide sequence ID" value="NZ_FXUA01000001.1"/>
</dbReference>
<evidence type="ECO:0000256" key="1">
    <source>
        <dbReference type="SAM" id="SignalP"/>
    </source>
</evidence>
<organism evidence="2 3">
    <name type="scientific">Algoriphagus winogradskyi</name>
    <dbReference type="NCBI Taxonomy" id="237017"/>
    <lineage>
        <taxon>Bacteria</taxon>
        <taxon>Pseudomonadati</taxon>
        <taxon>Bacteroidota</taxon>
        <taxon>Cytophagia</taxon>
        <taxon>Cytophagales</taxon>
        <taxon>Cyclobacteriaceae</taxon>
        <taxon>Algoriphagus</taxon>
    </lineage>
</organism>
<comment type="caution">
    <text evidence="2">The sequence shown here is derived from an EMBL/GenBank/DDBJ whole genome shotgun (WGS) entry which is preliminary data.</text>
</comment>
<protein>
    <submittedName>
        <fullName evidence="2">Uncharacterized protein</fullName>
    </submittedName>
</protein>
<keyword evidence="3" id="KW-1185">Reference proteome</keyword>
<gene>
    <name evidence="2" type="ORF">SAMN06265367_101296</name>
</gene>
<feature type="signal peptide" evidence="1">
    <location>
        <begin position="1"/>
        <end position="21"/>
    </location>
</feature>
<dbReference type="Proteomes" id="UP001157915">
    <property type="component" value="Unassembled WGS sequence"/>
</dbReference>
<name>A0ABY1NAE0_9BACT</name>
<proteinExistence type="predicted"/>
<accession>A0ABY1NAE0</accession>
<evidence type="ECO:0000313" key="3">
    <source>
        <dbReference type="Proteomes" id="UP001157915"/>
    </source>
</evidence>
<evidence type="ECO:0000313" key="2">
    <source>
        <dbReference type="EMBL" id="SMP04767.1"/>
    </source>
</evidence>
<sequence>MKTLFTFALAGLLATSTFANDAEDLKANSSVHTNYKKISVLLNEGVGKAKIAIYDMNGKKLHSRKVKANEDLLVPYDMNSLPCAEYKVMITTDEEEVTYTVETVEKEKPVEALPLMAYGKKVDENTINLLVIGLDQAGTEVKIKRVTNDRIVHEEIVNQTEGFKKNYKLNGLDPEDVYFEVTDATGRTRQIYF</sequence>
<keyword evidence="1" id="KW-0732">Signal</keyword>
<feature type="chain" id="PRO_5046170893" evidence="1">
    <location>
        <begin position="22"/>
        <end position="193"/>
    </location>
</feature>